<dbReference type="GO" id="GO:0019843">
    <property type="term" value="F:rRNA binding"/>
    <property type="evidence" value="ECO:0007669"/>
    <property type="project" value="TreeGrafter"/>
</dbReference>
<gene>
    <name evidence="6" type="ORF">T310_0547</name>
</gene>
<comment type="subcellular location">
    <subcellularLocation>
        <location evidence="1">Nucleus</location>
        <location evidence="1">Nucleolus</location>
    </subcellularLocation>
</comment>
<keyword evidence="3" id="KW-0175">Coiled coil</keyword>
<name>A0A0F4Z5S1_RASE3</name>
<feature type="region of interest" description="Disordered" evidence="5">
    <location>
        <begin position="39"/>
        <end position="221"/>
    </location>
</feature>
<feature type="compositionally biased region" description="Acidic residues" evidence="5">
    <location>
        <begin position="95"/>
        <end position="107"/>
    </location>
</feature>
<feature type="compositionally biased region" description="Basic residues" evidence="5">
    <location>
        <begin position="183"/>
        <end position="192"/>
    </location>
</feature>
<evidence type="ECO:0000313" key="6">
    <source>
        <dbReference type="EMBL" id="KKA25446.1"/>
    </source>
</evidence>
<dbReference type="GeneID" id="25312601"/>
<feature type="compositionally biased region" description="Basic residues" evidence="5">
    <location>
        <begin position="209"/>
        <end position="221"/>
    </location>
</feature>
<comment type="similarity">
    <text evidence="2">Belongs to the RRP17 family.</text>
</comment>
<reference evidence="6 7" key="1">
    <citation type="submission" date="2015-04" db="EMBL/GenBank/DDBJ databases">
        <authorList>
            <person name="Heijne W.H."/>
            <person name="Fedorova N.D."/>
            <person name="Nierman W.C."/>
            <person name="Vollebregt A.W."/>
            <person name="Zhao Z."/>
            <person name="Wu L."/>
            <person name="Kumar M."/>
            <person name="Stam H."/>
            <person name="van den Berg M.A."/>
            <person name="Pel H.J."/>
        </authorList>
    </citation>
    <scope>NUCLEOTIDE SEQUENCE [LARGE SCALE GENOMIC DNA]</scope>
    <source>
        <strain evidence="6 7">CBS 393.64</strain>
    </source>
</reference>
<proteinExistence type="inferred from homology"/>
<dbReference type="EMBL" id="LASV01000022">
    <property type="protein sequence ID" value="KKA25446.1"/>
    <property type="molecule type" value="Genomic_DNA"/>
</dbReference>
<keyword evidence="7" id="KW-1185">Reference proteome</keyword>
<feature type="compositionally biased region" description="Basic and acidic residues" evidence="5">
    <location>
        <begin position="193"/>
        <end position="208"/>
    </location>
</feature>
<organism evidence="6 7">
    <name type="scientific">Rasamsonia emersonii (strain ATCC 16479 / CBS 393.64 / IMI 116815)</name>
    <dbReference type="NCBI Taxonomy" id="1408163"/>
    <lineage>
        <taxon>Eukaryota</taxon>
        <taxon>Fungi</taxon>
        <taxon>Dikarya</taxon>
        <taxon>Ascomycota</taxon>
        <taxon>Pezizomycotina</taxon>
        <taxon>Eurotiomycetes</taxon>
        <taxon>Eurotiomycetidae</taxon>
        <taxon>Eurotiales</taxon>
        <taxon>Trichocomaceae</taxon>
        <taxon>Rasamsonia</taxon>
    </lineage>
</organism>
<evidence type="ECO:0008006" key="8">
    <source>
        <dbReference type="Google" id="ProtNLM"/>
    </source>
</evidence>
<evidence type="ECO:0000256" key="4">
    <source>
        <dbReference type="ARBA" id="ARBA00023242"/>
    </source>
</evidence>
<comment type="caution">
    <text evidence="6">The sequence shown here is derived from an EMBL/GenBank/DDBJ whole genome shotgun (WGS) entry which is preliminary data.</text>
</comment>
<evidence type="ECO:0000256" key="3">
    <source>
        <dbReference type="ARBA" id="ARBA00023054"/>
    </source>
</evidence>
<dbReference type="OrthoDB" id="551633at2759"/>
<feature type="compositionally biased region" description="Basic and acidic residues" evidence="5">
    <location>
        <begin position="46"/>
        <end position="85"/>
    </location>
</feature>
<accession>A0A0F4Z5S1</accession>
<dbReference type="STRING" id="1408163.A0A0F4Z5S1"/>
<dbReference type="Proteomes" id="UP000053958">
    <property type="component" value="Unassembled WGS sequence"/>
</dbReference>
<dbReference type="Pfam" id="PF09805">
    <property type="entry name" value="Nop25"/>
    <property type="match status" value="1"/>
</dbReference>
<evidence type="ECO:0000256" key="2">
    <source>
        <dbReference type="ARBA" id="ARBA00007175"/>
    </source>
</evidence>
<protein>
    <recommendedName>
        <fullName evidence="8">Protein required for cell viability Rrp17</fullName>
    </recommendedName>
</protein>
<keyword evidence="4" id="KW-0539">Nucleus</keyword>
<evidence type="ECO:0000256" key="1">
    <source>
        <dbReference type="ARBA" id="ARBA00004604"/>
    </source>
</evidence>
<dbReference type="PANTHER" id="PTHR14577:SF0">
    <property type="entry name" value="NUCLEOLAR PROTEIN 12"/>
    <property type="match status" value="1"/>
</dbReference>
<dbReference type="GO" id="GO:0005730">
    <property type="term" value="C:nucleolus"/>
    <property type="evidence" value="ECO:0007669"/>
    <property type="project" value="UniProtKB-SubCell"/>
</dbReference>
<sequence length="221" mass="25913">MAPHAKRRKLTSAVEEITFDPVARHEFLTGFHKRKMQRIRQAQEYAQKKAREERRLERKKVREERAAEYQRILEETRKRIEKDVNSDTDSGSADDSGEDEEEWEGFDEPPPVDYEAEYIDEDKYTTVTVEELDTSSREALYKPETNGTDGESSDQDEDNTGAVDSVPDSGRSSAQEKGVKKTDKPKKKRKKFRYESKAERLLNQQKERLAKRRKARARRER</sequence>
<dbReference type="InterPro" id="IPR019186">
    <property type="entry name" value="Nucleolar_protein_12"/>
</dbReference>
<dbReference type="RefSeq" id="XP_013332058.1">
    <property type="nucleotide sequence ID" value="XM_013476604.1"/>
</dbReference>
<evidence type="ECO:0000256" key="5">
    <source>
        <dbReference type="SAM" id="MobiDB-lite"/>
    </source>
</evidence>
<evidence type="ECO:0000313" key="7">
    <source>
        <dbReference type="Proteomes" id="UP000053958"/>
    </source>
</evidence>
<dbReference type="PANTHER" id="PTHR14577">
    <property type="entry name" value="NUCLEOLAR PROTEIN 12"/>
    <property type="match status" value="1"/>
</dbReference>
<dbReference type="AlphaFoldDB" id="A0A0F4Z5S1"/>